<name>A0A1H8H490_9SPHN</name>
<evidence type="ECO:0008006" key="4">
    <source>
        <dbReference type="Google" id="ProtNLM"/>
    </source>
</evidence>
<organism evidence="2 3">
    <name type="scientific">Sphingomonas gellani</name>
    <dbReference type="NCBI Taxonomy" id="1166340"/>
    <lineage>
        <taxon>Bacteria</taxon>
        <taxon>Pseudomonadati</taxon>
        <taxon>Pseudomonadota</taxon>
        <taxon>Alphaproteobacteria</taxon>
        <taxon>Sphingomonadales</taxon>
        <taxon>Sphingomonadaceae</taxon>
        <taxon>Sphingomonas</taxon>
    </lineage>
</organism>
<dbReference type="Proteomes" id="UP000199206">
    <property type="component" value="Unassembled WGS sequence"/>
</dbReference>
<gene>
    <name evidence="2" type="ORF">SAMN05192583_2922</name>
</gene>
<evidence type="ECO:0000256" key="1">
    <source>
        <dbReference type="SAM" id="SignalP"/>
    </source>
</evidence>
<accession>A0A1H8H490</accession>
<dbReference type="EMBL" id="FOCF01000008">
    <property type="protein sequence ID" value="SEN50784.1"/>
    <property type="molecule type" value="Genomic_DNA"/>
</dbReference>
<feature type="signal peptide" evidence="1">
    <location>
        <begin position="1"/>
        <end position="19"/>
    </location>
</feature>
<dbReference type="STRING" id="1166340.SAMN05192583_2922"/>
<dbReference type="AlphaFoldDB" id="A0A1H8H490"/>
<evidence type="ECO:0000313" key="2">
    <source>
        <dbReference type="EMBL" id="SEN50784.1"/>
    </source>
</evidence>
<feature type="chain" id="PRO_5011737787" description="LydA holin phage, holin superfamily III" evidence="1">
    <location>
        <begin position="20"/>
        <end position="163"/>
    </location>
</feature>
<evidence type="ECO:0000313" key="3">
    <source>
        <dbReference type="Proteomes" id="UP000199206"/>
    </source>
</evidence>
<protein>
    <recommendedName>
        <fullName evidence="4">LydA holin phage, holin superfamily III</fullName>
    </recommendedName>
</protein>
<proteinExistence type="predicted"/>
<keyword evidence="1" id="KW-0732">Signal</keyword>
<sequence>MIWRLGASMTAIIPVAAAAARNSGATLATAEPVIWTFFGSPFQAGSMVAAVFGCGAARWWIGAGASLRKTYRWRLDVPVSGIALALSAGVVIEKSPDPLYALMIGAGLGVLGEGIFALAERQIERLTGGLIAPEAGPTARPSVSAGDAESTAKLLNDIFPPKS</sequence>
<reference evidence="3" key="1">
    <citation type="submission" date="2016-10" db="EMBL/GenBank/DDBJ databases">
        <authorList>
            <person name="Varghese N."/>
            <person name="Submissions S."/>
        </authorList>
    </citation>
    <scope>NUCLEOTIDE SEQUENCE [LARGE SCALE GENOMIC DNA]</scope>
    <source>
        <strain evidence="3">S6-262</strain>
    </source>
</reference>
<keyword evidence="3" id="KW-1185">Reference proteome</keyword>